<feature type="region of interest" description="Disordered" evidence="1">
    <location>
        <begin position="1"/>
        <end position="39"/>
    </location>
</feature>
<dbReference type="Pfam" id="PF17667">
    <property type="entry name" value="Pkinase_fungal"/>
    <property type="match status" value="1"/>
</dbReference>
<comment type="caution">
    <text evidence="3">The sequence shown here is derived from an EMBL/GenBank/DDBJ whole genome shotgun (WGS) entry which is preliminary data.</text>
</comment>
<dbReference type="Proteomes" id="UP001050691">
    <property type="component" value="Unassembled WGS sequence"/>
</dbReference>
<dbReference type="PANTHER" id="PTHR38248">
    <property type="entry name" value="FUNK1 6"/>
    <property type="match status" value="1"/>
</dbReference>
<name>A0AAV5A8F6_9AGAM</name>
<dbReference type="InterPro" id="IPR011009">
    <property type="entry name" value="Kinase-like_dom_sf"/>
</dbReference>
<feature type="compositionally biased region" description="Polar residues" evidence="1">
    <location>
        <begin position="22"/>
        <end position="38"/>
    </location>
</feature>
<keyword evidence="4" id="KW-1185">Reference proteome</keyword>
<dbReference type="Gene3D" id="1.10.510.10">
    <property type="entry name" value="Transferase(Phosphotransferase) domain 1"/>
    <property type="match status" value="1"/>
</dbReference>
<dbReference type="PANTHER" id="PTHR38248:SF2">
    <property type="entry name" value="FUNK1 11"/>
    <property type="match status" value="1"/>
</dbReference>
<dbReference type="AlphaFoldDB" id="A0AAV5A8F6"/>
<dbReference type="PROSITE" id="PS00109">
    <property type="entry name" value="PROTEIN_KINASE_TYR"/>
    <property type="match status" value="1"/>
</dbReference>
<dbReference type="GO" id="GO:0004672">
    <property type="term" value="F:protein kinase activity"/>
    <property type="evidence" value="ECO:0007669"/>
    <property type="project" value="InterPro"/>
</dbReference>
<dbReference type="SUPFAM" id="SSF56112">
    <property type="entry name" value="Protein kinase-like (PK-like)"/>
    <property type="match status" value="1"/>
</dbReference>
<evidence type="ECO:0000313" key="3">
    <source>
        <dbReference type="EMBL" id="GJJ09952.1"/>
    </source>
</evidence>
<evidence type="ECO:0000256" key="1">
    <source>
        <dbReference type="SAM" id="MobiDB-lite"/>
    </source>
</evidence>
<dbReference type="InterPro" id="IPR008266">
    <property type="entry name" value="Tyr_kinase_AS"/>
</dbReference>
<feature type="domain" description="Fungal-type protein kinase" evidence="2">
    <location>
        <begin position="209"/>
        <end position="541"/>
    </location>
</feature>
<reference evidence="3" key="1">
    <citation type="submission" date="2021-10" db="EMBL/GenBank/DDBJ databases">
        <title>De novo Genome Assembly of Clathrus columnatus (Basidiomycota, Fungi) Using Illumina and Nanopore Sequence Data.</title>
        <authorList>
            <person name="Ogiso-Tanaka E."/>
            <person name="Itagaki H."/>
            <person name="Hosoya T."/>
            <person name="Hosaka K."/>
        </authorList>
    </citation>
    <scope>NUCLEOTIDE SEQUENCE</scope>
    <source>
        <strain evidence="3">MO-923</strain>
    </source>
</reference>
<accession>A0AAV5A8F6</accession>
<dbReference type="InterPro" id="IPR040976">
    <property type="entry name" value="Pkinase_fungal"/>
</dbReference>
<gene>
    <name evidence="3" type="ORF">Clacol_004176</name>
</gene>
<sequence>MSHSPPQGQSTHDTTDEPAYTPPQSLSSEHRATLQSTPLVKKSAGTDAFTSTHVYRDSRLLDMVHEAQNHIVGPMPLKEFVDLFLPMSPSRSTRGGSKTTGSMKTKFDRELLKMELATRESDIYPHFIKAVKVACPNFTPVNTSEQPFPSFMDIIIKPDISFFPKSCKNHKDITMVEMMAEFKIGDGDDAFASPTEEGFQHNLEKLTGQGQDTLGQITAYATAHKCSQFRTHLFSLLIFKKHARILFWDCSGVVVTERFLLREDYFLEFFTRFNHATKEQRGHDPTVQTLSKKERLSAMEVFPGDVNLVKLSVGSQEYVVQRSLWMGTGSPFGRSTRTFTAHPISGSMVDPTAVFLKDTWRVVSREREDLIYKKLQEKNVPFTAKLMVADDVLDHQTKVQEIAKERDWVVNVPKDLRKLQHFRLVLKEIGSELLTFTSTRELVSVIYDALQAHKAAYEDARVLHRDISVGNILIGPNRRGLLVDWDFSKDVDDNTASASERTGTWQFTAARLLRSVAGETRPVPNLADDLESFLHVLTWIVFRYTSTSYSPAGLRDYMQSAFDNYYEEEGVFAGGQHKISYLKSLEHLRSLPKSYHRRLIAYLSKAVAVRYEEKEEDLFAEDGSENEKFIEDHRNKLAFLSSSKGFLKAFERALSESDWPTNDAAKENPITKAKHTISRKRTSEVLGGGQRTEDTPGPSVSKRLRLSGIGKIVKKRL</sequence>
<organism evidence="3 4">
    <name type="scientific">Clathrus columnatus</name>
    <dbReference type="NCBI Taxonomy" id="1419009"/>
    <lineage>
        <taxon>Eukaryota</taxon>
        <taxon>Fungi</taxon>
        <taxon>Dikarya</taxon>
        <taxon>Basidiomycota</taxon>
        <taxon>Agaricomycotina</taxon>
        <taxon>Agaricomycetes</taxon>
        <taxon>Phallomycetidae</taxon>
        <taxon>Phallales</taxon>
        <taxon>Clathraceae</taxon>
        <taxon>Clathrus</taxon>
    </lineage>
</organism>
<protein>
    <recommendedName>
        <fullName evidence="2">Fungal-type protein kinase domain-containing protein</fullName>
    </recommendedName>
</protein>
<feature type="region of interest" description="Disordered" evidence="1">
    <location>
        <begin position="661"/>
        <end position="703"/>
    </location>
</feature>
<feature type="compositionally biased region" description="Polar residues" evidence="1">
    <location>
        <begin position="1"/>
        <end position="12"/>
    </location>
</feature>
<evidence type="ECO:0000259" key="2">
    <source>
        <dbReference type="Pfam" id="PF17667"/>
    </source>
</evidence>
<evidence type="ECO:0000313" key="4">
    <source>
        <dbReference type="Proteomes" id="UP001050691"/>
    </source>
</evidence>
<proteinExistence type="predicted"/>
<dbReference type="EMBL" id="BPWL01000004">
    <property type="protein sequence ID" value="GJJ09952.1"/>
    <property type="molecule type" value="Genomic_DNA"/>
</dbReference>